<dbReference type="InterPro" id="IPR002110">
    <property type="entry name" value="Ankyrin_rpt"/>
</dbReference>
<dbReference type="InterPro" id="IPR036770">
    <property type="entry name" value="Ankyrin_rpt-contain_sf"/>
</dbReference>
<protein>
    <submittedName>
        <fullName evidence="5">Putative ankyrin repeat-containing</fullName>
    </submittedName>
</protein>
<gene>
    <name evidence="5" type="ORF">SAMD00023353_0201360</name>
</gene>
<evidence type="ECO:0000313" key="6">
    <source>
        <dbReference type="Proteomes" id="UP000054516"/>
    </source>
</evidence>
<organism evidence="5">
    <name type="scientific">Rosellinia necatrix</name>
    <name type="common">White root-rot fungus</name>
    <dbReference type="NCBI Taxonomy" id="77044"/>
    <lineage>
        <taxon>Eukaryota</taxon>
        <taxon>Fungi</taxon>
        <taxon>Dikarya</taxon>
        <taxon>Ascomycota</taxon>
        <taxon>Pezizomycotina</taxon>
        <taxon>Sordariomycetes</taxon>
        <taxon>Xylariomycetidae</taxon>
        <taxon>Xylariales</taxon>
        <taxon>Xylariaceae</taxon>
        <taxon>Rosellinia</taxon>
    </lineage>
</organism>
<dbReference type="AlphaFoldDB" id="A0A1S8A4X3"/>
<name>A0A1S8A4X3_ROSNE</name>
<dbReference type="Pfam" id="PF12796">
    <property type="entry name" value="Ank_2"/>
    <property type="match status" value="1"/>
</dbReference>
<dbReference type="SUPFAM" id="SSF48403">
    <property type="entry name" value="Ankyrin repeat"/>
    <property type="match status" value="1"/>
</dbReference>
<keyword evidence="2 3" id="KW-0040">ANK repeat</keyword>
<evidence type="ECO:0000313" key="5">
    <source>
        <dbReference type="EMBL" id="GAW25147.1"/>
    </source>
</evidence>
<dbReference type="OrthoDB" id="448455at2759"/>
<dbReference type="STRING" id="77044.A0A1S8A4X3"/>
<keyword evidence="6" id="KW-1185">Reference proteome</keyword>
<dbReference type="PROSITE" id="PS50088">
    <property type="entry name" value="ANK_REPEAT"/>
    <property type="match status" value="1"/>
</dbReference>
<evidence type="ECO:0000256" key="2">
    <source>
        <dbReference type="ARBA" id="ARBA00023043"/>
    </source>
</evidence>
<dbReference type="PANTHER" id="PTHR24201">
    <property type="entry name" value="ANK_REP_REGION DOMAIN-CONTAINING PROTEIN"/>
    <property type="match status" value="1"/>
</dbReference>
<reference evidence="5" key="1">
    <citation type="submission" date="2016-03" db="EMBL/GenBank/DDBJ databases">
        <title>Draft genome sequence of Rosellinia necatrix.</title>
        <authorList>
            <person name="Kanematsu S."/>
        </authorList>
    </citation>
    <scope>NUCLEOTIDE SEQUENCE [LARGE SCALE GENOMIC DNA]</scope>
    <source>
        <strain evidence="5">W97</strain>
    </source>
</reference>
<sequence length="150" mass="17327">MALDYFRTVDENALVCVSILIEHGVDYKFKDFYERNILHGNETFLHDAVSHNWEAVVRVLLENGARTDIEDMRGKTPLRLARDQKLDGLFDLLRSARLKEQDDDEHPRRYAMLTGNTNDDSSVQPRRTDTLMVDYKMPIDVAVGDSMPQN</sequence>
<evidence type="ECO:0000256" key="3">
    <source>
        <dbReference type="PROSITE-ProRule" id="PRU00023"/>
    </source>
</evidence>
<dbReference type="EMBL" id="DF977447">
    <property type="protein sequence ID" value="GAW25147.1"/>
    <property type="molecule type" value="Genomic_DNA"/>
</dbReference>
<evidence type="ECO:0000256" key="4">
    <source>
        <dbReference type="SAM" id="MobiDB-lite"/>
    </source>
</evidence>
<dbReference type="PANTHER" id="PTHR24201:SF15">
    <property type="entry name" value="ANKYRIN REPEAT DOMAIN-CONTAINING PROTEIN 66"/>
    <property type="match status" value="1"/>
</dbReference>
<dbReference type="Gene3D" id="1.25.40.20">
    <property type="entry name" value="Ankyrin repeat-containing domain"/>
    <property type="match status" value="1"/>
</dbReference>
<proteinExistence type="predicted"/>
<feature type="compositionally biased region" description="Polar residues" evidence="4">
    <location>
        <begin position="114"/>
        <end position="125"/>
    </location>
</feature>
<evidence type="ECO:0000256" key="1">
    <source>
        <dbReference type="ARBA" id="ARBA00022737"/>
    </source>
</evidence>
<feature type="region of interest" description="Disordered" evidence="4">
    <location>
        <begin position="100"/>
        <end position="126"/>
    </location>
</feature>
<dbReference type="PROSITE" id="PS50297">
    <property type="entry name" value="ANK_REP_REGION"/>
    <property type="match status" value="1"/>
</dbReference>
<feature type="repeat" description="ANK" evidence="3">
    <location>
        <begin position="40"/>
        <end position="72"/>
    </location>
</feature>
<accession>A0A1S8A4X3</accession>
<keyword evidence="1" id="KW-0677">Repeat</keyword>
<dbReference type="InterPro" id="IPR050776">
    <property type="entry name" value="Ank_Repeat/CDKN_Inhibitor"/>
</dbReference>
<dbReference type="Proteomes" id="UP000054516">
    <property type="component" value="Unassembled WGS sequence"/>
</dbReference>